<organism evidence="5 6">
    <name type="scientific">Mycteria americana</name>
    <name type="common">Wood stork</name>
    <dbReference type="NCBI Taxonomy" id="33587"/>
    <lineage>
        <taxon>Eukaryota</taxon>
        <taxon>Metazoa</taxon>
        <taxon>Chordata</taxon>
        <taxon>Craniata</taxon>
        <taxon>Vertebrata</taxon>
        <taxon>Euteleostomi</taxon>
        <taxon>Archelosauria</taxon>
        <taxon>Archosauria</taxon>
        <taxon>Dinosauria</taxon>
        <taxon>Saurischia</taxon>
        <taxon>Theropoda</taxon>
        <taxon>Coelurosauria</taxon>
        <taxon>Aves</taxon>
        <taxon>Neognathae</taxon>
        <taxon>Neoaves</taxon>
        <taxon>Aequornithes</taxon>
        <taxon>Ciconiiformes</taxon>
        <taxon>Ciconiidae</taxon>
        <taxon>Mycteria</taxon>
    </lineage>
</organism>
<comment type="subcellular location">
    <subcellularLocation>
        <location evidence="1">Cell membrane</location>
        <topology evidence="1">Multi-pass membrane protein</topology>
    </subcellularLocation>
</comment>
<protein>
    <recommendedName>
        <fullName evidence="4">Reverse transcriptase domain-containing protein</fullName>
    </recommendedName>
</protein>
<evidence type="ECO:0000256" key="3">
    <source>
        <dbReference type="SAM" id="MobiDB-lite"/>
    </source>
</evidence>
<dbReference type="InterPro" id="IPR000477">
    <property type="entry name" value="RT_dom"/>
</dbReference>
<dbReference type="GO" id="GO:0003824">
    <property type="term" value="F:catalytic activity"/>
    <property type="evidence" value="ECO:0007669"/>
    <property type="project" value="InterPro"/>
</dbReference>
<feature type="compositionally biased region" description="Pro residues" evidence="3">
    <location>
        <begin position="233"/>
        <end position="242"/>
    </location>
</feature>
<evidence type="ECO:0000259" key="4">
    <source>
        <dbReference type="PROSITE" id="PS50878"/>
    </source>
</evidence>
<evidence type="ECO:0000256" key="2">
    <source>
        <dbReference type="ARBA" id="ARBA00022448"/>
    </source>
</evidence>
<sequence>MEGKQPGSAEQKTVTEFRAVSEEPYLEDKDAAAGGAELAVAVDNVLSRPLGPTPSQSRFQVDLVTEGSGRPAEAAEKAGREGSMLGKSSEEAKGRFRVNFVDPSAGDEILGESGGGSSEGGNVDLQNGSDAMLSEGSLHSGGRHHHHYYYDTHTNTYYLRTFGHNTMDAVPRIDYYRHTAADLGEKLIRPSLAELHDELDKVSGCDIPAAGRYAAVPCLSSAPPFLSEGMAAPPGPPLPTARPPNQDEETDELFYKQLGEASRSLALVLVGDFNLPDVCWKYNTAERKQSRRFLDRVADNFLTQLVSEPTREGAPLDLLFTNREGLVSHVMVGGHLGKSDHEMIEFLILGEAARGVSKAATLDFRRADFGLFRRLVKRVPWEAALMGKGVQEGWTFFKEEVLKAQERAVPRCRKTGRRGRRPAWLTRELWLELRKKRRVYDLWKKGQATQEDYKGVARLCREKIRRAKAELELNLAAAVKDNKKHFFKYISSKRRAQENLQPLVDGGGNTVKRDEADCSLGTQPLELEDRDGDQTGAPIIQGEMVSDLLHHLDTHKSMWPDEIHPRVLKELAEELTKPLSIIYQQSWLTGEVPVDWRLANVMPIFKKGRKEDPGNYRPVSLTSVPRKLMEQIILSAITWHVEDNQGIKPSQHGFRKGRSCLTNLISFYDKVTRLVDEGKAVDVVYLDFSKAFDVVSHSILLEKLAARGLDGCTLRWVKNWLDGRAQRVVVNGVYSSWRPVTSGVPQGPFSLISLNLSINDLDEGIECTLSKFADDTKLCGSVNLLEGRKALQRDLDRLDRWAEVNCMRFNKAKCKVLHLGHSNPMQRYRLGEEWLESCLAEKDLGVLVDSHLNMSQQCAQVAKKANSILACIRNSVASRTREVIIIPLYSALVRPHLEYCVQFWAPHYKRDIEVLERVQRRATKLVKGLEQKSDEERLRELGLFSLEKRRLRGDLIALYNYLKGGCREVGVGLFSQVTSDGTRGNGLKLCQGMFRLDIRKNFFTERVIKHWNRLPREVVESPSLEVFKRRLDEVLRDMGTLSAHVQLGVYQEPPRSFSAKLLSSWSASSIYWCMGLFLPRCRTLHFPLLNRTRLLPAHFSSLSRSLWMAAQPSGVSATPPSFVSSANSLRVQSVYPSSRSLIRTLNRIGPSIDPWGTPLVTGLQLDFMPLITTLWACLFSQFSICLTVHLSNPYFVSLSVIKEKAEVLNAFFASVFISRAECSMGTQPLELEDRDGDQTGAPIIQGEMVSDLLHHLDTHKSMWPDEIHPRVLKELAEVLTEPLSIIYQQSWLTGEVPADWRLANVTPIFKKGRKEDPGNYRPVSLTSVPGKLMEQIILSAITRHVENNQGIRPSQHGFRKGRSCLTNLISFYDKVTRLVDEGKSVDVVYLDFSKAFDTVSHGILLEKLAAHGLDGCTLRWVKNWLDGRAQRVVVNGVYSGWRPVTSGVPQGSVLGPVLFNIFINDLDEGIECTLSKFADNTKLCGSVDLLEGRQALQRDLDRLDRWAGVNCMRFNKAKCKVLHLGHSNPMQRYRLGEEWLESCLAEKDLGVLVDSRLNMSQQCAQAAKKANGILACIKNSVASRTREVIVPLYSALVRPHLEYCVQFWAPHYKRDIEVLERVQRRATKLVKGLEQKSYEERLRELGLFSLEKRRLRGDLIALYNYLKGGCREVGVGLFSQVTSDRTRGNGLKLRQGRFRLDIRKFLFTERVIKHWNRLPREVVESPSLEVFKGRLDEVLRDMV</sequence>
<dbReference type="Pfam" id="PF08403">
    <property type="entry name" value="AA_permease_N"/>
    <property type="match status" value="1"/>
</dbReference>
<comment type="caution">
    <text evidence="5">The sequence shown here is derived from an EMBL/GenBank/DDBJ whole genome shotgun (WGS) entry which is preliminary data.</text>
</comment>
<dbReference type="EMBL" id="JAUNZN010000032">
    <property type="protein sequence ID" value="KAK4807020.1"/>
    <property type="molecule type" value="Genomic_DNA"/>
</dbReference>
<name>A0AAN7RKZ2_MYCAM</name>
<dbReference type="Pfam" id="PF00078">
    <property type="entry name" value="RVT_1"/>
    <property type="match status" value="2"/>
</dbReference>
<feature type="domain" description="Reverse transcriptase" evidence="4">
    <location>
        <begin position="1289"/>
        <end position="1544"/>
    </location>
</feature>
<dbReference type="Gene3D" id="3.60.10.10">
    <property type="entry name" value="Endonuclease/exonuclease/phosphatase"/>
    <property type="match status" value="1"/>
</dbReference>
<feature type="region of interest" description="Disordered" evidence="3">
    <location>
        <begin position="1"/>
        <end position="22"/>
    </location>
</feature>
<dbReference type="Pfam" id="PF03372">
    <property type="entry name" value="Exo_endo_phos"/>
    <property type="match status" value="1"/>
</dbReference>
<gene>
    <name evidence="5" type="ORF">QYF61_000349</name>
</gene>
<keyword evidence="6" id="KW-1185">Reference proteome</keyword>
<feature type="compositionally biased region" description="Basic and acidic residues" evidence="3">
    <location>
        <begin position="13"/>
        <end position="22"/>
    </location>
</feature>
<reference evidence="5 6" key="1">
    <citation type="journal article" date="2023" name="J. Hered.">
        <title>Chromosome-level genome of the wood stork (Mycteria americana) provides insight into avian chromosome evolution.</title>
        <authorList>
            <person name="Flamio R. Jr."/>
            <person name="Ramstad K.M."/>
        </authorList>
    </citation>
    <scope>NUCLEOTIDE SEQUENCE [LARGE SCALE GENOMIC DNA]</scope>
    <source>
        <strain evidence="5">JAX WOST 10</strain>
    </source>
</reference>
<feature type="region of interest" description="Disordered" evidence="3">
    <location>
        <begin position="107"/>
        <end position="128"/>
    </location>
</feature>
<feature type="region of interest" description="Disordered" evidence="3">
    <location>
        <begin position="65"/>
        <end position="88"/>
    </location>
</feature>
<dbReference type="SUPFAM" id="SSF56672">
    <property type="entry name" value="DNA/RNA polymerases"/>
    <property type="match status" value="2"/>
</dbReference>
<dbReference type="CDD" id="cd01650">
    <property type="entry name" value="RT_nLTR_like"/>
    <property type="match status" value="2"/>
</dbReference>
<feature type="region of interest" description="Disordered" evidence="3">
    <location>
        <begin position="229"/>
        <end position="248"/>
    </location>
</feature>
<dbReference type="InterPro" id="IPR043502">
    <property type="entry name" value="DNA/RNA_pol_sf"/>
</dbReference>
<evidence type="ECO:0000313" key="6">
    <source>
        <dbReference type="Proteomes" id="UP001333110"/>
    </source>
</evidence>
<dbReference type="InterPro" id="IPR013612">
    <property type="entry name" value="AA_permease_N"/>
</dbReference>
<proteinExistence type="predicted"/>
<keyword evidence="2" id="KW-0813">Transport</keyword>
<dbReference type="PANTHER" id="PTHR33332">
    <property type="entry name" value="REVERSE TRANSCRIPTASE DOMAIN-CONTAINING PROTEIN"/>
    <property type="match status" value="1"/>
</dbReference>
<dbReference type="GO" id="GO:0005886">
    <property type="term" value="C:plasma membrane"/>
    <property type="evidence" value="ECO:0007669"/>
    <property type="project" value="UniProtKB-SubCell"/>
</dbReference>
<evidence type="ECO:0000313" key="5">
    <source>
        <dbReference type="EMBL" id="KAK4807020.1"/>
    </source>
</evidence>
<accession>A0AAN7RKZ2</accession>
<dbReference type="InterPro" id="IPR036691">
    <property type="entry name" value="Endo/exonu/phosph_ase_sf"/>
</dbReference>
<dbReference type="PROSITE" id="PS50878">
    <property type="entry name" value="RT_POL"/>
    <property type="match status" value="1"/>
</dbReference>
<dbReference type="InterPro" id="IPR005135">
    <property type="entry name" value="Endo/exonuclease/phosphatase"/>
</dbReference>
<evidence type="ECO:0000256" key="1">
    <source>
        <dbReference type="ARBA" id="ARBA00004651"/>
    </source>
</evidence>
<dbReference type="Proteomes" id="UP001333110">
    <property type="component" value="Unassembled WGS sequence"/>
</dbReference>